<evidence type="ECO:0000313" key="3">
    <source>
        <dbReference type="Proteomes" id="UP000561438"/>
    </source>
</evidence>
<evidence type="ECO:0000313" key="2">
    <source>
        <dbReference type="EMBL" id="NVD45726.1"/>
    </source>
</evidence>
<comment type="caution">
    <text evidence="2">The sequence shown here is derived from an EMBL/GenBank/DDBJ whole genome shotgun (WGS) entry which is preliminary data.</text>
</comment>
<feature type="region of interest" description="Disordered" evidence="1">
    <location>
        <begin position="1"/>
        <end position="30"/>
    </location>
</feature>
<feature type="compositionally biased region" description="Basic and acidic residues" evidence="1">
    <location>
        <begin position="14"/>
        <end position="24"/>
    </location>
</feature>
<sequence>MAYEQKPDSGSLFKNDRREKDTHPHAKGSALIGGVEYWVDAWTNEDRNGNKYQALKFKQKDAQGDRYQSAQNDRQQASERANDWPEEDPPF</sequence>
<dbReference type="AlphaFoldDB" id="A0A850H4Y8"/>
<feature type="compositionally biased region" description="Polar residues" evidence="1">
    <location>
        <begin position="66"/>
        <end position="75"/>
    </location>
</feature>
<evidence type="ECO:0000256" key="1">
    <source>
        <dbReference type="SAM" id="MobiDB-lite"/>
    </source>
</evidence>
<proteinExistence type="predicted"/>
<organism evidence="2 3">
    <name type="scientific">Qipengyuania atrilutea</name>
    <dbReference type="NCBI Taxonomy" id="2744473"/>
    <lineage>
        <taxon>Bacteria</taxon>
        <taxon>Pseudomonadati</taxon>
        <taxon>Pseudomonadota</taxon>
        <taxon>Alphaproteobacteria</taxon>
        <taxon>Sphingomonadales</taxon>
        <taxon>Erythrobacteraceae</taxon>
        <taxon>Qipengyuania</taxon>
    </lineage>
</organism>
<feature type="region of interest" description="Disordered" evidence="1">
    <location>
        <begin position="58"/>
        <end position="91"/>
    </location>
</feature>
<reference evidence="2 3" key="1">
    <citation type="submission" date="2020-06" db="EMBL/GenBank/DDBJ databases">
        <title>Altererythrobacter sp. HHU K3-1.</title>
        <authorList>
            <person name="Zhang D."/>
            <person name="Xue H."/>
        </authorList>
    </citation>
    <scope>NUCLEOTIDE SEQUENCE [LARGE SCALE GENOMIC DNA]</scope>
    <source>
        <strain evidence="2 3">HHU K3-1</strain>
    </source>
</reference>
<dbReference type="Proteomes" id="UP000561438">
    <property type="component" value="Unassembled WGS sequence"/>
</dbReference>
<dbReference type="EMBL" id="JABWGV010000004">
    <property type="protein sequence ID" value="NVD45726.1"/>
    <property type="molecule type" value="Genomic_DNA"/>
</dbReference>
<accession>A0A850H4Y8</accession>
<name>A0A850H4Y8_9SPHN</name>
<gene>
    <name evidence="2" type="ORF">HUV48_11975</name>
</gene>
<keyword evidence="3" id="KW-1185">Reference proteome</keyword>
<protein>
    <submittedName>
        <fullName evidence="2">Uncharacterized protein</fullName>
    </submittedName>
</protein>
<dbReference type="RefSeq" id="WP_176268021.1">
    <property type="nucleotide sequence ID" value="NZ_JABWGV010000004.1"/>
</dbReference>